<dbReference type="InterPro" id="IPR007712">
    <property type="entry name" value="RelE/ParE_toxin"/>
</dbReference>
<protein>
    <submittedName>
        <fullName evidence="2">Type II toxin-antitoxin system RelE/ParE family toxin</fullName>
    </submittedName>
</protein>
<evidence type="ECO:0000313" key="3">
    <source>
        <dbReference type="Proteomes" id="UP000677687"/>
    </source>
</evidence>
<evidence type="ECO:0000313" key="2">
    <source>
        <dbReference type="EMBL" id="MBS3057011.1"/>
    </source>
</evidence>
<proteinExistence type="predicted"/>
<accession>A0A8T4KRR1</accession>
<evidence type="ECO:0000256" key="1">
    <source>
        <dbReference type="ARBA" id="ARBA00022649"/>
    </source>
</evidence>
<name>A0A8T4KRR1_9ARCH</name>
<reference evidence="2" key="2">
    <citation type="submission" date="2021-05" db="EMBL/GenBank/DDBJ databases">
        <title>Protein family content uncovers lineage relationships and bacterial pathway maintenance mechanisms in DPANN archaea.</title>
        <authorList>
            <person name="Castelle C.J."/>
            <person name="Meheust R."/>
            <person name="Jaffe A.L."/>
            <person name="Seitz K."/>
            <person name="Gong X."/>
            <person name="Baker B.J."/>
            <person name="Banfield J.F."/>
        </authorList>
    </citation>
    <scope>NUCLEOTIDE SEQUENCE</scope>
    <source>
        <strain evidence="2">RIFCSPHIGHO2_01_FULL_AR10_44_11</strain>
    </source>
</reference>
<sequence length="91" mass="11188">MIFLSYKLEIRKHMEEIFEKVAKKDHVQERAIKNKIKQILEDPYRFKPLKRPMQGKRRVHTFGPFVLVYSIQENEKCVVIEDYDHHDRIYK</sequence>
<dbReference type="Pfam" id="PF05016">
    <property type="entry name" value="ParE_toxin"/>
    <property type="match status" value="1"/>
</dbReference>
<dbReference type="AlphaFoldDB" id="A0A8T4KRR1"/>
<dbReference type="Proteomes" id="UP000677687">
    <property type="component" value="Unassembled WGS sequence"/>
</dbReference>
<keyword evidence="1" id="KW-1277">Toxin-antitoxin system</keyword>
<comment type="caution">
    <text evidence="2">The sequence shown here is derived from an EMBL/GenBank/DDBJ whole genome shotgun (WGS) entry which is preliminary data.</text>
</comment>
<reference evidence="2" key="1">
    <citation type="submission" date="2021-03" db="EMBL/GenBank/DDBJ databases">
        <authorList>
            <person name="Jaffe A."/>
        </authorList>
    </citation>
    <scope>NUCLEOTIDE SEQUENCE</scope>
    <source>
        <strain evidence="2">RIFCSPHIGHO2_01_FULL_AR10_44_11</strain>
    </source>
</reference>
<organism evidence="2 3">
    <name type="scientific">Candidatus Iainarchaeum sp</name>
    <dbReference type="NCBI Taxonomy" id="3101447"/>
    <lineage>
        <taxon>Archaea</taxon>
        <taxon>Candidatus Iainarchaeota</taxon>
        <taxon>Candidatus Iainarchaeia</taxon>
        <taxon>Candidatus Iainarchaeales</taxon>
        <taxon>Candidatus Iainarchaeaceae</taxon>
        <taxon>Candidatus Iainarchaeum</taxon>
    </lineage>
</organism>
<dbReference type="Gene3D" id="3.30.2310.20">
    <property type="entry name" value="RelE-like"/>
    <property type="match status" value="1"/>
</dbReference>
<dbReference type="InterPro" id="IPR035093">
    <property type="entry name" value="RelE/ParE_toxin_dom_sf"/>
</dbReference>
<gene>
    <name evidence="2" type="ORF">J4415_00085</name>
</gene>
<dbReference type="EMBL" id="JAGVWD010000002">
    <property type="protein sequence ID" value="MBS3057011.1"/>
    <property type="molecule type" value="Genomic_DNA"/>
</dbReference>
<dbReference type="SUPFAM" id="SSF143011">
    <property type="entry name" value="RelE-like"/>
    <property type="match status" value="1"/>
</dbReference>